<keyword evidence="10" id="KW-0967">Endosome</keyword>
<dbReference type="PANTHER" id="PTHR46661">
    <property type="entry name" value="E3 UBIQUITIN-PROTEIN LIGASE ZNRF1-LIKE PROTEIN"/>
    <property type="match status" value="1"/>
</dbReference>
<evidence type="ECO:0000256" key="12">
    <source>
        <dbReference type="ARBA" id="ARBA00022786"/>
    </source>
</evidence>
<keyword evidence="13" id="KW-0862">Zinc</keyword>
<evidence type="ECO:0000256" key="8">
    <source>
        <dbReference type="ARBA" id="ARBA00022707"/>
    </source>
</evidence>
<dbReference type="GO" id="GO:0005768">
    <property type="term" value="C:endosome"/>
    <property type="evidence" value="ECO:0007669"/>
    <property type="project" value="UniProtKB-SubCell"/>
</dbReference>
<evidence type="ECO:0000256" key="15">
    <source>
        <dbReference type="ARBA" id="ARBA00023228"/>
    </source>
</evidence>
<evidence type="ECO:0000256" key="13">
    <source>
        <dbReference type="ARBA" id="ARBA00022833"/>
    </source>
</evidence>
<feature type="chain" id="PRO_5004866968" description="RING-type E3 ubiquitin transferase" evidence="18">
    <location>
        <begin position="33"/>
        <end position="85"/>
    </location>
</feature>
<dbReference type="GO" id="GO:0005764">
    <property type="term" value="C:lysosome"/>
    <property type="evidence" value="ECO:0007669"/>
    <property type="project" value="UniProtKB-SubCell"/>
</dbReference>
<reference evidence="21" key="1">
    <citation type="submission" date="2011-12" db="EMBL/GenBank/DDBJ databases">
        <title>The Draft Genome of Lepisosteus oculatus.</title>
        <authorList>
            <consortium name="The Broad Institute Genome Assembly &amp; Analysis Group"/>
            <consortium name="Computational R&amp;D Group"/>
            <consortium name="and Sequencing Platform"/>
            <person name="Di Palma F."/>
            <person name="Alfoldi J."/>
            <person name="Johnson J."/>
            <person name="Berlin A."/>
            <person name="Gnerre S."/>
            <person name="Jaffe D."/>
            <person name="MacCallum I."/>
            <person name="Young S."/>
            <person name="Walker B.J."/>
            <person name="Lander E.S."/>
            <person name="Lindblad-Toh K."/>
        </authorList>
    </citation>
    <scope>NUCLEOTIDE SEQUENCE [LARGE SCALE GENOMIC DNA]</scope>
</reference>
<dbReference type="Gene3D" id="3.30.40.10">
    <property type="entry name" value="Zinc/RING finger domain, C3HC4 (zinc finger)"/>
    <property type="match status" value="1"/>
</dbReference>
<comment type="catalytic activity">
    <reaction evidence="1">
        <text>S-ubiquitinyl-[E2 ubiquitin-conjugating enzyme]-L-cysteine + [acceptor protein]-L-lysine = [E2 ubiquitin-conjugating enzyme]-L-cysteine + N(6)-ubiquitinyl-[acceptor protein]-L-lysine.</text>
        <dbReference type="EC" id="2.3.2.27"/>
    </reaction>
</comment>
<protein>
    <recommendedName>
        <fullName evidence="6">RING-type E3 ubiquitin transferase</fullName>
        <ecNumber evidence="6">2.3.2.27</ecNumber>
    </recommendedName>
</protein>
<dbReference type="Ensembl" id="ENSLOCT00000000895.1">
    <property type="protein sequence ID" value="ENSLOCP00000000890.1"/>
    <property type="gene ID" value="ENSLOCG00000000804.1"/>
</dbReference>
<evidence type="ECO:0000256" key="10">
    <source>
        <dbReference type="ARBA" id="ARBA00022753"/>
    </source>
</evidence>
<dbReference type="PANTHER" id="PTHR46661:SF1">
    <property type="entry name" value="E3 UBIQUITIN-PROTEIN LIGASE ZNRF1"/>
    <property type="match status" value="1"/>
</dbReference>
<dbReference type="eggNOG" id="KOG0801">
    <property type="taxonomic scope" value="Eukaryota"/>
</dbReference>
<evidence type="ECO:0000256" key="6">
    <source>
        <dbReference type="ARBA" id="ARBA00012483"/>
    </source>
</evidence>
<keyword evidence="11 17" id="KW-0863">Zinc-finger</keyword>
<keyword evidence="7" id="KW-0808">Transferase</keyword>
<evidence type="ECO:0000256" key="7">
    <source>
        <dbReference type="ARBA" id="ARBA00022679"/>
    </source>
</evidence>
<dbReference type="HOGENOM" id="CLU_161466_1_0_1"/>
<keyword evidence="16" id="KW-0449">Lipoprotein</keyword>
<feature type="domain" description="RING-type" evidence="19">
    <location>
        <begin position="42"/>
        <end position="82"/>
    </location>
</feature>
<evidence type="ECO:0000313" key="20">
    <source>
        <dbReference type="Ensembl" id="ENSLOCP00000000890.1"/>
    </source>
</evidence>
<keyword evidence="18" id="KW-0732">Signal</keyword>
<reference evidence="20" key="2">
    <citation type="submission" date="2025-08" db="UniProtKB">
        <authorList>
            <consortium name="Ensembl"/>
        </authorList>
    </citation>
    <scope>IDENTIFICATION</scope>
</reference>
<keyword evidence="21" id="KW-1185">Reference proteome</keyword>
<feature type="signal peptide" evidence="18">
    <location>
        <begin position="1"/>
        <end position="32"/>
    </location>
</feature>
<keyword evidence="15" id="KW-0458">Lysosome</keyword>
<dbReference type="InterPro" id="IPR051878">
    <property type="entry name" value="ZNRF_ubiq-protein_ligase"/>
</dbReference>
<evidence type="ECO:0000256" key="17">
    <source>
        <dbReference type="PROSITE-ProRule" id="PRU00175"/>
    </source>
</evidence>
<evidence type="ECO:0000256" key="4">
    <source>
        <dbReference type="ARBA" id="ARBA00004371"/>
    </source>
</evidence>
<dbReference type="InterPro" id="IPR001841">
    <property type="entry name" value="Znf_RING"/>
</dbReference>
<dbReference type="AlphaFoldDB" id="W5LXN3"/>
<evidence type="ECO:0000256" key="9">
    <source>
        <dbReference type="ARBA" id="ARBA00022723"/>
    </source>
</evidence>
<accession>W5LXN3</accession>
<reference evidence="20" key="3">
    <citation type="submission" date="2025-09" db="UniProtKB">
        <authorList>
            <consortium name="Ensembl"/>
        </authorList>
    </citation>
    <scope>IDENTIFICATION</scope>
</reference>
<evidence type="ECO:0000313" key="21">
    <source>
        <dbReference type="Proteomes" id="UP000018468"/>
    </source>
</evidence>
<dbReference type="Proteomes" id="UP000018468">
    <property type="component" value="Unassembled WGS sequence"/>
</dbReference>
<keyword evidence="9" id="KW-0479">Metal-binding</keyword>
<dbReference type="GeneTree" id="ENSGT00940000166346"/>
<evidence type="ECO:0000256" key="5">
    <source>
        <dbReference type="ARBA" id="ARBA00004906"/>
    </source>
</evidence>
<dbReference type="PROSITE" id="PS50089">
    <property type="entry name" value="ZF_RING_2"/>
    <property type="match status" value="1"/>
</dbReference>
<dbReference type="Bgee" id="ENSLOCG00000000804">
    <property type="expression patterns" value="Expressed in zone of skin and 13 other cell types or tissues"/>
</dbReference>
<dbReference type="GO" id="GO:0016020">
    <property type="term" value="C:membrane"/>
    <property type="evidence" value="ECO:0007669"/>
    <property type="project" value="UniProtKB-SubCell"/>
</dbReference>
<keyword evidence="14" id="KW-0472">Membrane</keyword>
<dbReference type="EC" id="2.3.2.27" evidence="6"/>
<evidence type="ECO:0000256" key="3">
    <source>
        <dbReference type="ARBA" id="ARBA00004177"/>
    </source>
</evidence>
<evidence type="ECO:0000259" key="19">
    <source>
        <dbReference type="PROSITE" id="PS50089"/>
    </source>
</evidence>
<proteinExistence type="predicted"/>
<evidence type="ECO:0000256" key="1">
    <source>
        <dbReference type="ARBA" id="ARBA00000900"/>
    </source>
</evidence>
<evidence type="ECO:0000256" key="18">
    <source>
        <dbReference type="SAM" id="SignalP"/>
    </source>
</evidence>
<organism evidence="20 21">
    <name type="scientific">Lepisosteus oculatus</name>
    <name type="common">Spotted gar</name>
    <dbReference type="NCBI Taxonomy" id="7918"/>
    <lineage>
        <taxon>Eukaryota</taxon>
        <taxon>Metazoa</taxon>
        <taxon>Chordata</taxon>
        <taxon>Craniata</taxon>
        <taxon>Vertebrata</taxon>
        <taxon>Euteleostomi</taxon>
        <taxon>Actinopterygii</taxon>
        <taxon>Neopterygii</taxon>
        <taxon>Holostei</taxon>
        <taxon>Semionotiformes</taxon>
        <taxon>Lepisosteidae</taxon>
        <taxon>Lepisosteus</taxon>
    </lineage>
</organism>
<name>W5LXN3_LEPOC</name>
<dbReference type="GO" id="GO:0008270">
    <property type="term" value="F:zinc ion binding"/>
    <property type="evidence" value="ECO:0007669"/>
    <property type="project" value="UniProtKB-KW"/>
</dbReference>
<evidence type="ECO:0000256" key="2">
    <source>
        <dbReference type="ARBA" id="ARBA00004170"/>
    </source>
</evidence>
<sequence length="85" mass="9078">RACFSAGLSFLSAPALMASIALPLSAPPNSVADILTRDSGECSICLEDLLQGQTISRLACLCVYHKSCIDSWCKVKSCCPEHPFD</sequence>
<dbReference type="GO" id="GO:0061630">
    <property type="term" value="F:ubiquitin protein ligase activity"/>
    <property type="evidence" value="ECO:0007669"/>
    <property type="project" value="UniProtKB-EC"/>
</dbReference>
<dbReference type="InterPro" id="IPR013083">
    <property type="entry name" value="Znf_RING/FYVE/PHD"/>
</dbReference>
<comment type="pathway">
    <text evidence="5">Protein modification; protein ubiquitination.</text>
</comment>
<dbReference type="OMA" id="KSCCPEH"/>
<dbReference type="Pfam" id="PF13639">
    <property type="entry name" value="zf-RING_2"/>
    <property type="match status" value="1"/>
</dbReference>
<keyword evidence="12" id="KW-0833">Ubl conjugation pathway</keyword>
<dbReference type="SUPFAM" id="SSF57850">
    <property type="entry name" value="RING/U-box"/>
    <property type="match status" value="1"/>
</dbReference>
<comment type="subcellular location">
    <subcellularLocation>
        <location evidence="3">Endosome</location>
    </subcellularLocation>
    <subcellularLocation>
        <location evidence="4">Lysosome</location>
    </subcellularLocation>
    <subcellularLocation>
        <location evidence="2">Membrane</location>
        <topology evidence="2">Peripheral membrane protein</topology>
    </subcellularLocation>
</comment>
<dbReference type="InParanoid" id="W5LXN3"/>
<evidence type="ECO:0000256" key="11">
    <source>
        <dbReference type="ARBA" id="ARBA00022771"/>
    </source>
</evidence>
<evidence type="ECO:0000256" key="16">
    <source>
        <dbReference type="ARBA" id="ARBA00023288"/>
    </source>
</evidence>
<keyword evidence="8" id="KW-0519">Myristate</keyword>
<evidence type="ECO:0000256" key="14">
    <source>
        <dbReference type="ARBA" id="ARBA00023136"/>
    </source>
</evidence>